<feature type="transmembrane region" description="Helical" evidence="8">
    <location>
        <begin position="402"/>
        <end position="426"/>
    </location>
</feature>
<accession>A0A4E0RM81</accession>
<organism evidence="10 11">
    <name type="scientific">Diachasma alloeum</name>
    <dbReference type="NCBI Taxonomy" id="454923"/>
    <lineage>
        <taxon>Eukaryota</taxon>
        <taxon>Metazoa</taxon>
        <taxon>Ecdysozoa</taxon>
        <taxon>Arthropoda</taxon>
        <taxon>Hexapoda</taxon>
        <taxon>Insecta</taxon>
        <taxon>Pterygota</taxon>
        <taxon>Neoptera</taxon>
        <taxon>Endopterygota</taxon>
        <taxon>Hymenoptera</taxon>
        <taxon>Apocrita</taxon>
        <taxon>Ichneumonoidea</taxon>
        <taxon>Braconidae</taxon>
        <taxon>Opiinae</taxon>
        <taxon>Diachasma</taxon>
    </lineage>
</organism>
<protein>
    <submittedName>
        <fullName evidence="10">Ionotropic receptor 141</fullName>
    </submittedName>
</protein>
<proteinExistence type="predicted"/>
<evidence type="ECO:0000313" key="11">
    <source>
        <dbReference type="Proteomes" id="UP000297026"/>
    </source>
</evidence>
<dbReference type="PANTHER" id="PTHR42643">
    <property type="entry name" value="IONOTROPIC RECEPTOR 20A-RELATED"/>
    <property type="match status" value="1"/>
</dbReference>
<feature type="signal peptide" evidence="9">
    <location>
        <begin position="1"/>
        <end position="18"/>
    </location>
</feature>
<dbReference type="EMBL" id="ML158561">
    <property type="protein sequence ID" value="THK32848.1"/>
    <property type="molecule type" value="Genomic_DNA"/>
</dbReference>
<reference evidence="10" key="1">
    <citation type="submission" date="2019-02" db="EMBL/GenBank/DDBJ databases">
        <title>Genome of the parasitoid wasp Diachasma alloeum, an emerging model for ecological speciation and transitions to asexual reproduction.</title>
        <authorList>
            <person name="Robertson H.M."/>
            <person name="Walden K.K."/>
            <person name="Tvedte E.S."/>
            <person name="Hood G.R."/>
            <person name="Feder J.L."/>
            <person name="Forbes A.A."/>
            <person name="Logsdon J.M."/>
            <person name="Mcelroy K.E."/>
        </authorList>
    </citation>
    <scope>NUCLEOTIDE SEQUENCE [LARGE SCALE GENOMIC DNA]</scope>
    <source>
        <strain evidence="10">Michigan</strain>
    </source>
</reference>
<comment type="subcellular location">
    <subcellularLocation>
        <location evidence="1">Cell membrane</location>
        <topology evidence="1">Multi-pass membrane protein</topology>
    </subcellularLocation>
</comment>
<evidence type="ECO:0000256" key="8">
    <source>
        <dbReference type="SAM" id="Phobius"/>
    </source>
</evidence>
<dbReference type="SUPFAM" id="SSF53850">
    <property type="entry name" value="Periplasmic binding protein-like II"/>
    <property type="match status" value="1"/>
</dbReference>
<keyword evidence="7" id="KW-0325">Glycoprotein</keyword>
<sequence>MECWLALIMAMMLPCVRTIVIPEEENLRIEDPSNRELINPETDVAKSELNELSKTVVCLMKFVELYMNQLPSRISVLLMETDDPDFSGVYLSKLQQVRSTYILNGYLDSDSDQNTSLDALLILKSYENLENSTSRLIDLCGRDCRYAVVVTNLFPDEASFMEEAVNYVKLLWIKRVANVVILGPVGNTLLAAQSQGFLANKLTEPSDPIPIGKCHQGEWITTTEVFPVLKMNNSHIHFAIIDHEPYMSVTWEGDHMKARGIELKIINILRDTLQFRSTGSLLEWDEGNTVEDEIIEEFKSDRKIDLVVGGLLRTMVKDVDFALPYDVTQVVWLVPSHSNISLLGLISPFTLKIWILTIASIIFGGMIKSLLFDKMSFLEIMALVIGVAWHKQPKRLSYRIKFMSWVLFGYVLTQVYLASLAGQLLAHGDLQINTMQELVDSGLIFGGTANHKQFFMQTDDDNDGEISAVDTIYKQFIVFSHEDYMKKLTQLMQGENTSLALVAVLNISSASTSVHHEMYHIVKETLATTPLAFPAWRGLPYLTQIDSKLAALIQGGIISYIANNETTVQHIHDAIEEKTDANLELVDIAPSFLLLVMGHGAGMLCLLGEFAVFRWQNRKPKKVVKGTKVRRLKGVAKRTVRFDEKNLRLTKPNNGVRLVLRPNVTIGYRDGRLPWKIV</sequence>
<feature type="chain" id="PRO_5020023279" evidence="9">
    <location>
        <begin position="19"/>
        <end position="678"/>
    </location>
</feature>
<name>A0A4E0RM81_9HYME</name>
<dbReference type="OrthoDB" id="6506757at2759"/>
<evidence type="ECO:0000256" key="5">
    <source>
        <dbReference type="ARBA" id="ARBA00023136"/>
    </source>
</evidence>
<gene>
    <name evidence="10" type="primary">Ir141</name>
    <name evidence="10" type="ORF">DALL_DALL000009</name>
</gene>
<dbReference type="InterPro" id="IPR052192">
    <property type="entry name" value="Insect_Ionotropic_Sensory_Rcpt"/>
</dbReference>
<evidence type="ECO:0000256" key="6">
    <source>
        <dbReference type="ARBA" id="ARBA00023170"/>
    </source>
</evidence>
<keyword evidence="6 10" id="KW-0675">Receptor</keyword>
<evidence type="ECO:0000256" key="4">
    <source>
        <dbReference type="ARBA" id="ARBA00022989"/>
    </source>
</evidence>
<evidence type="ECO:0000256" key="2">
    <source>
        <dbReference type="ARBA" id="ARBA00022475"/>
    </source>
</evidence>
<evidence type="ECO:0000256" key="1">
    <source>
        <dbReference type="ARBA" id="ARBA00004651"/>
    </source>
</evidence>
<keyword evidence="3 8" id="KW-0812">Transmembrane</keyword>
<keyword evidence="9" id="KW-0732">Signal</keyword>
<evidence type="ECO:0000256" key="9">
    <source>
        <dbReference type="SAM" id="SignalP"/>
    </source>
</evidence>
<feature type="transmembrane region" description="Helical" evidence="8">
    <location>
        <begin position="592"/>
        <end position="613"/>
    </location>
</feature>
<keyword evidence="2" id="KW-1003">Cell membrane</keyword>
<dbReference type="GO" id="GO:0005886">
    <property type="term" value="C:plasma membrane"/>
    <property type="evidence" value="ECO:0007669"/>
    <property type="project" value="UniProtKB-SubCell"/>
</dbReference>
<dbReference type="AlphaFoldDB" id="A0A4E0RM81"/>
<evidence type="ECO:0000313" key="10">
    <source>
        <dbReference type="EMBL" id="THK32848.1"/>
    </source>
</evidence>
<keyword evidence="4 8" id="KW-1133">Transmembrane helix</keyword>
<evidence type="ECO:0000256" key="3">
    <source>
        <dbReference type="ARBA" id="ARBA00022692"/>
    </source>
</evidence>
<evidence type="ECO:0000256" key="7">
    <source>
        <dbReference type="ARBA" id="ARBA00023180"/>
    </source>
</evidence>
<keyword evidence="5 8" id="KW-0472">Membrane</keyword>
<dbReference type="PANTHER" id="PTHR42643:SF35">
    <property type="entry name" value="IONOTROPIC RECEPTOR 68A, ISOFORM A"/>
    <property type="match status" value="1"/>
</dbReference>
<feature type="transmembrane region" description="Helical" evidence="8">
    <location>
        <begin position="353"/>
        <end position="371"/>
    </location>
</feature>
<keyword evidence="11" id="KW-1185">Reference proteome</keyword>
<dbReference type="Proteomes" id="UP000297026">
    <property type="component" value="Unassembled WGS sequence"/>
</dbReference>